<gene>
    <name evidence="1" type="ORF">B0J15DRAFT_230650</name>
</gene>
<sequence length="196" mass="22805">MLNLLQTLGRDDRFRSIQLFGFSREYLDIQEAMLDIAEPLSLSKPWVEAYIRLCVEEMINASTILSRWPSGLRQEVNEAPAKGEKGIFRWAVSQLDILLRLKTTDKIRKAISSLPETLDEAYERILYYIHVDDRELVRHVLWWIHAYNTLLSSRGGDILTQILLDAYRMCEEKSGSPDLCLVDIGQLKERYRCLIT</sequence>
<organism evidence="1 2">
    <name type="scientific">Fusarium solani</name>
    <name type="common">Filamentous fungus</name>
    <dbReference type="NCBI Taxonomy" id="169388"/>
    <lineage>
        <taxon>Eukaryota</taxon>
        <taxon>Fungi</taxon>
        <taxon>Dikarya</taxon>
        <taxon>Ascomycota</taxon>
        <taxon>Pezizomycotina</taxon>
        <taxon>Sordariomycetes</taxon>
        <taxon>Hypocreomycetidae</taxon>
        <taxon>Hypocreales</taxon>
        <taxon>Nectriaceae</taxon>
        <taxon>Fusarium</taxon>
        <taxon>Fusarium solani species complex</taxon>
    </lineage>
</organism>
<evidence type="ECO:0000313" key="2">
    <source>
        <dbReference type="Proteomes" id="UP000736672"/>
    </source>
</evidence>
<proteinExistence type="predicted"/>
<dbReference type="AlphaFoldDB" id="A0A9P9KTQ7"/>
<dbReference type="Proteomes" id="UP000736672">
    <property type="component" value="Unassembled WGS sequence"/>
</dbReference>
<reference evidence="1" key="1">
    <citation type="journal article" date="2021" name="Nat. Commun.">
        <title>Genetic determinants of endophytism in the Arabidopsis root mycobiome.</title>
        <authorList>
            <person name="Mesny F."/>
            <person name="Miyauchi S."/>
            <person name="Thiergart T."/>
            <person name="Pickel B."/>
            <person name="Atanasova L."/>
            <person name="Karlsson M."/>
            <person name="Huettel B."/>
            <person name="Barry K.W."/>
            <person name="Haridas S."/>
            <person name="Chen C."/>
            <person name="Bauer D."/>
            <person name="Andreopoulos W."/>
            <person name="Pangilinan J."/>
            <person name="LaButti K."/>
            <person name="Riley R."/>
            <person name="Lipzen A."/>
            <person name="Clum A."/>
            <person name="Drula E."/>
            <person name="Henrissat B."/>
            <person name="Kohler A."/>
            <person name="Grigoriev I.V."/>
            <person name="Martin F.M."/>
            <person name="Hacquard S."/>
        </authorList>
    </citation>
    <scope>NUCLEOTIDE SEQUENCE</scope>
    <source>
        <strain evidence="1">FSSC 5 MPI-SDFR-AT-0091</strain>
    </source>
</reference>
<evidence type="ECO:0000313" key="1">
    <source>
        <dbReference type="EMBL" id="KAH7268364.1"/>
    </source>
</evidence>
<dbReference type="OrthoDB" id="194358at2759"/>
<accession>A0A9P9KTQ7</accession>
<name>A0A9P9KTQ7_FUSSL</name>
<dbReference type="PANTHER" id="PTHR10039">
    <property type="entry name" value="AMELOGENIN"/>
    <property type="match status" value="1"/>
</dbReference>
<dbReference type="PANTHER" id="PTHR10039:SF16">
    <property type="entry name" value="GPI INOSITOL-DEACYLASE"/>
    <property type="match status" value="1"/>
</dbReference>
<dbReference type="EMBL" id="JAGTJS010000005">
    <property type="protein sequence ID" value="KAH7268364.1"/>
    <property type="molecule type" value="Genomic_DNA"/>
</dbReference>
<comment type="caution">
    <text evidence="1">The sequence shown here is derived from an EMBL/GenBank/DDBJ whole genome shotgun (WGS) entry which is preliminary data.</text>
</comment>
<keyword evidence="2" id="KW-1185">Reference proteome</keyword>
<protein>
    <submittedName>
        <fullName evidence="1">Uncharacterized protein</fullName>
    </submittedName>
</protein>